<name>A0ABS0J4N6_9BACT</name>
<dbReference type="InterPro" id="IPR011256">
    <property type="entry name" value="Reg_factor_effector_dom_sf"/>
</dbReference>
<dbReference type="SMART" id="SM00871">
    <property type="entry name" value="AraC_E_bind"/>
    <property type="match status" value="1"/>
</dbReference>
<gene>
    <name evidence="2" type="ORF">FVW20_10240</name>
</gene>
<dbReference type="RefSeq" id="WP_196609379.1">
    <property type="nucleotide sequence ID" value="NZ_VRYY01000278.1"/>
</dbReference>
<dbReference type="InterPro" id="IPR029442">
    <property type="entry name" value="GyrI-like"/>
</dbReference>
<evidence type="ECO:0000313" key="3">
    <source>
        <dbReference type="Proteomes" id="UP001194469"/>
    </source>
</evidence>
<evidence type="ECO:0000313" key="2">
    <source>
        <dbReference type="EMBL" id="MBG3877388.1"/>
    </source>
</evidence>
<dbReference type="Proteomes" id="UP001194469">
    <property type="component" value="Unassembled WGS sequence"/>
</dbReference>
<feature type="domain" description="AraC effector-binding" evidence="1">
    <location>
        <begin position="1"/>
        <end position="154"/>
    </location>
</feature>
<evidence type="ECO:0000259" key="1">
    <source>
        <dbReference type="SMART" id="SM00871"/>
    </source>
</evidence>
<protein>
    <submittedName>
        <fullName evidence="2">GyrI-like domain-containing protein</fullName>
    </submittedName>
</protein>
<dbReference type="Pfam" id="PF06445">
    <property type="entry name" value="GyrI-like"/>
    <property type="match status" value="1"/>
</dbReference>
<dbReference type="PANTHER" id="PTHR40055:SF1">
    <property type="entry name" value="TRANSCRIPTIONAL REGULATOR YGIV-RELATED"/>
    <property type="match status" value="1"/>
</dbReference>
<sequence>MEVRIERLPELRVAGIRVLGPYAESGPQAWKLLTPWIARRQVTSASTMFLGLCHDDPEITPPERIRYDAMVTVPEDFEPDDYVIVRVIRAREYAVAVHKGPYATLPWSWSAMYWEWLPASGRTPLGAPRMEAYLNDPGATPEDDLLTRLYLPLAPL</sequence>
<dbReference type="InterPro" id="IPR010499">
    <property type="entry name" value="AraC_E-bd"/>
</dbReference>
<dbReference type="PANTHER" id="PTHR40055">
    <property type="entry name" value="TRANSCRIPTIONAL REGULATOR YGIV-RELATED"/>
    <property type="match status" value="1"/>
</dbReference>
<proteinExistence type="predicted"/>
<organism evidence="2 3">
    <name type="scientific">Nitratidesulfovibrio oxamicus</name>
    <dbReference type="NCBI Taxonomy" id="32016"/>
    <lineage>
        <taxon>Bacteria</taxon>
        <taxon>Pseudomonadati</taxon>
        <taxon>Thermodesulfobacteriota</taxon>
        <taxon>Desulfovibrionia</taxon>
        <taxon>Desulfovibrionales</taxon>
        <taxon>Desulfovibrionaceae</taxon>
        <taxon>Nitratidesulfovibrio</taxon>
    </lineage>
</organism>
<comment type="caution">
    <text evidence="2">The sequence shown here is derived from an EMBL/GenBank/DDBJ whole genome shotgun (WGS) entry which is preliminary data.</text>
</comment>
<dbReference type="InterPro" id="IPR050908">
    <property type="entry name" value="SmbC-like"/>
</dbReference>
<dbReference type="Gene3D" id="3.20.80.10">
    <property type="entry name" value="Regulatory factor, effector binding domain"/>
    <property type="match status" value="1"/>
</dbReference>
<reference evidence="2 3" key="1">
    <citation type="submission" date="2019-08" db="EMBL/GenBank/DDBJ databases">
        <authorList>
            <person name="Luo N."/>
        </authorList>
    </citation>
    <scope>NUCLEOTIDE SEQUENCE [LARGE SCALE GENOMIC DNA]</scope>
    <source>
        <strain evidence="2 3">NCIMB 9442</strain>
    </source>
</reference>
<dbReference type="SUPFAM" id="SSF55136">
    <property type="entry name" value="Probable bacterial effector-binding domain"/>
    <property type="match status" value="1"/>
</dbReference>
<accession>A0ABS0J4N6</accession>
<dbReference type="EMBL" id="VRYY01000278">
    <property type="protein sequence ID" value="MBG3877388.1"/>
    <property type="molecule type" value="Genomic_DNA"/>
</dbReference>
<keyword evidence="3" id="KW-1185">Reference proteome</keyword>